<dbReference type="GO" id="GO:0015074">
    <property type="term" value="P:DNA integration"/>
    <property type="evidence" value="ECO:0007669"/>
    <property type="project" value="UniProtKB-KW"/>
</dbReference>
<keyword evidence="3" id="KW-0233">DNA recombination</keyword>
<dbReference type="InterPro" id="IPR057084">
    <property type="entry name" value="Int_N"/>
</dbReference>
<dbReference type="Proteomes" id="UP000682358">
    <property type="component" value="Chromosome"/>
</dbReference>
<keyword evidence="1" id="KW-0229">DNA integration</keyword>
<dbReference type="SUPFAM" id="SSF56349">
    <property type="entry name" value="DNA breaking-rejoining enzymes"/>
    <property type="match status" value="1"/>
</dbReference>
<dbReference type="GO" id="GO:0003677">
    <property type="term" value="F:DNA binding"/>
    <property type="evidence" value="ECO:0007669"/>
    <property type="project" value="UniProtKB-UniRule"/>
</dbReference>
<evidence type="ECO:0000259" key="5">
    <source>
        <dbReference type="PROSITE" id="PS51898"/>
    </source>
</evidence>
<dbReference type="Pfam" id="PF00589">
    <property type="entry name" value="Phage_integrase"/>
    <property type="match status" value="1"/>
</dbReference>
<keyword evidence="2 4" id="KW-0238">DNA-binding</keyword>
<dbReference type="InterPro" id="IPR011010">
    <property type="entry name" value="DNA_brk_join_enz"/>
</dbReference>
<dbReference type="Gene3D" id="1.10.150.130">
    <property type="match status" value="1"/>
</dbReference>
<dbReference type="CDD" id="cd00796">
    <property type="entry name" value="INT_Rci_Hp1_C"/>
    <property type="match status" value="1"/>
</dbReference>
<dbReference type="Gene3D" id="1.10.443.10">
    <property type="entry name" value="Intergrase catalytic core"/>
    <property type="match status" value="1"/>
</dbReference>
<dbReference type="InterPro" id="IPR013762">
    <property type="entry name" value="Integrase-like_cat_sf"/>
</dbReference>
<dbReference type="PROSITE" id="PS51900">
    <property type="entry name" value="CB"/>
    <property type="match status" value="1"/>
</dbReference>
<sequence length="326" mass="37180">MRPNGVKGKRFRKKFPIKSEAIQYEKWILARYHNKEWISQPADRRELSALIDLWWKYHGQLMKSGHSALLKLKRINRDMGYPSINKLDALSISDYRITRIEKGIKPKTINRELSALSGMFISLIDSGHFNQSNPIKEITALKTFEHEMGYLTKEHCYLLIESLKGLELLAVKLCLSTGARWGEVLNLTRSQVVHGKVTFVNSKNGKNRTVPIARELESELHNVSDGLLFDKVSYDNVRNTLQKVAPHLPKGQALHVLRHTFASHFIMNGGNILTLQKLLGHSSIQQTMKYAHLAPDYLLDAIRLNPLSGMWIKSVSLIHKVTTLGE</sequence>
<dbReference type="PROSITE" id="PS51898">
    <property type="entry name" value="TYR_RECOMBINASE"/>
    <property type="match status" value="1"/>
</dbReference>
<evidence type="ECO:0000256" key="2">
    <source>
        <dbReference type="ARBA" id="ARBA00023125"/>
    </source>
</evidence>
<dbReference type="PANTHER" id="PTHR30349:SF93">
    <property type="entry name" value="FELS-2 PROPHAGE PROTEIN"/>
    <property type="match status" value="1"/>
</dbReference>
<proteinExistence type="predicted"/>
<gene>
    <name evidence="7" type="ORF">KOF27_18415</name>
</gene>
<evidence type="ECO:0000256" key="1">
    <source>
        <dbReference type="ARBA" id="ARBA00022908"/>
    </source>
</evidence>
<feature type="domain" description="Core-binding (CB)" evidence="6">
    <location>
        <begin position="45"/>
        <end position="124"/>
    </location>
</feature>
<dbReference type="InterPro" id="IPR010998">
    <property type="entry name" value="Integrase_recombinase_N"/>
</dbReference>
<dbReference type="InterPro" id="IPR050090">
    <property type="entry name" value="Tyrosine_recombinase_XerCD"/>
</dbReference>
<dbReference type="Pfam" id="PF24624">
    <property type="entry name" value="Int_N"/>
    <property type="match status" value="1"/>
</dbReference>
<organism evidence="7 8">
    <name type="scientific">Providencia rettgeri</name>
    <dbReference type="NCBI Taxonomy" id="587"/>
    <lineage>
        <taxon>Bacteria</taxon>
        <taxon>Pseudomonadati</taxon>
        <taxon>Pseudomonadota</taxon>
        <taxon>Gammaproteobacteria</taxon>
        <taxon>Enterobacterales</taxon>
        <taxon>Morganellaceae</taxon>
        <taxon>Providencia</taxon>
    </lineage>
</organism>
<reference evidence="7" key="1">
    <citation type="submission" date="2021-06" db="EMBL/GenBank/DDBJ databases">
        <title>Emergence of genetically related NDM-1-producing Providencia rettgeri strains in Argentina.</title>
        <authorList>
            <person name="Pasteran F."/>
            <person name="Meo A."/>
            <person name="Gomez S."/>
            <person name="Derdoy L."/>
            <person name="Albronoz E."/>
            <person name="Faccone D."/>
            <person name="Guerriero L."/>
            <person name="Archuby D."/>
            <person name="Tarzia A."/>
            <person name="Lopez M."/>
            <person name="Corso A."/>
        </authorList>
    </citation>
    <scope>NUCLEOTIDE SEQUENCE</scope>
    <source>
        <strain evidence="7">PreM15628</strain>
    </source>
</reference>
<evidence type="ECO:0000313" key="8">
    <source>
        <dbReference type="Proteomes" id="UP000682358"/>
    </source>
</evidence>
<dbReference type="EMBL" id="CP076405">
    <property type="protein sequence ID" value="QWQ22736.2"/>
    <property type="molecule type" value="Genomic_DNA"/>
</dbReference>
<dbReference type="AlphaFoldDB" id="A0AAJ4NLX3"/>
<dbReference type="PANTHER" id="PTHR30349">
    <property type="entry name" value="PHAGE INTEGRASE-RELATED"/>
    <property type="match status" value="1"/>
</dbReference>
<name>A0AAJ4NLX3_PRORE</name>
<feature type="domain" description="Tyr recombinase" evidence="5">
    <location>
        <begin position="146"/>
        <end position="303"/>
    </location>
</feature>
<evidence type="ECO:0000256" key="3">
    <source>
        <dbReference type="ARBA" id="ARBA00023172"/>
    </source>
</evidence>
<evidence type="ECO:0000313" key="7">
    <source>
        <dbReference type="EMBL" id="QWQ22736.2"/>
    </source>
</evidence>
<protein>
    <submittedName>
        <fullName evidence="7">Tyrosine-type recombinase/integrase</fullName>
    </submittedName>
</protein>
<dbReference type="InterPro" id="IPR002104">
    <property type="entry name" value="Integrase_catalytic"/>
</dbReference>
<evidence type="ECO:0000259" key="6">
    <source>
        <dbReference type="PROSITE" id="PS51900"/>
    </source>
</evidence>
<evidence type="ECO:0000256" key="4">
    <source>
        <dbReference type="PROSITE-ProRule" id="PRU01248"/>
    </source>
</evidence>
<accession>A0AAJ4NLX3</accession>
<dbReference type="InterPro" id="IPR044068">
    <property type="entry name" value="CB"/>
</dbReference>
<dbReference type="GO" id="GO:0006310">
    <property type="term" value="P:DNA recombination"/>
    <property type="evidence" value="ECO:0007669"/>
    <property type="project" value="UniProtKB-KW"/>
</dbReference>